<proteinExistence type="predicted"/>
<evidence type="ECO:0000313" key="2">
    <source>
        <dbReference type="Proteomes" id="UP000580830"/>
    </source>
</evidence>
<dbReference type="Pfam" id="PF05135">
    <property type="entry name" value="Phage_connect_1"/>
    <property type="match status" value="1"/>
</dbReference>
<dbReference type="RefSeq" id="WP_303730462.1">
    <property type="nucleotide sequence ID" value="NZ_DULP01000145.1"/>
</dbReference>
<evidence type="ECO:0000313" key="1">
    <source>
        <dbReference type="EMBL" id="HHW34428.1"/>
    </source>
</evidence>
<dbReference type="AlphaFoldDB" id="A0A832QYL4"/>
<dbReference type="InterPro" id="IPR006450">
    <property type="entry name" value="Phage_HK97_gp6-like"/>
</dbReference>
<accession>A0A832QYL4</accession>
<dbReference type="Proteomes" id="UP000580830">
    <property type="component" value="Unassembled WGS sequence"/>
</dbReference>
<evidence type="ECO:0008006" key="3">
    <source>
        <dbReference type="Google" id="ProtNLM"/>
    </source>
</evidence>
<organism evidence="1 2">
    <name type="scientific">Paracoccus solventivorans</name>
    <dbReference type="NCBI Taxonomy" id="53463"/>
    <lineage>
        <taxon>Bacteria</taxon>
        <taxon>Pseudomonadati</taxon>
        <taxon>Pseudomonadota</taxon>
        <taxon>Alphaproteobacteria</taxon>
        <taxon>Rhodobacterales</taxon>
        <taxon>Paracoccaceae</taxon>
        <taxon>Paracoccus</taxon>
    </lineage>
</organism>
<dbReference type="CDD" id="cd08054">
    <property type="entry name" value="gp6"/>
    <property type="match status" value="1"/>
</dbReference>
<dbReference type="InterPro" id="IPR011738">
    <property type="entry name" value="Phage_CHP"/>
</dbReference>
<reference evidence="1 2" key="1">
    <citation type="journal article" date="2020" name="Biotechnol. Biofuels">
        <title>New insights from the biogas microbiome by comprehensive genome-resolved metagenomics of nearly 1600 species originating from multiple anaerobic digesters.</title>
        <authorList>
            <person name="Campanaro S."/>
            <person name="Treu L."/>
            <person name="Rodriguez-R L.M."/>
            <person name="Kovalovszki A."/>
            <person name="Ziels R.M."/>
            <person name="Maus I."/>
            <person name="Zhu X."/>
            <person name="Kougias P.G."/>
            <person name="Basile A."/>
            <person name="Luo G."/>
            <person name="Schluter A."/>
            <person name="Konstantinidis K.T."/>
            <person name="Angelidaki I."/>
        </authorList>
    </citation>
    <scope>NUCLEOTIDE SEQUENCE [LARGE SCALE GENOMIC DNA]</scope>
    <source>
        <strain evidence="1">AS04akNAM_125</strain>
    </source>
</reference>
<gene>
    <name evidence="1" type="ORF">GXX24_09875</name>
</gene>
<dbReference type="EMBL" id="DULP01000145">
    <property type="protein sequence ID" value="HHW34428.1"/>
    <property type="molecule type" value="Genomic_DNA"/>
</dbReference>
<dbReference type="InterPro" id="IPR021146">
    <property type="entry name" value="Phage_gp6-like_head-tail"/>
</dbReference>
<dbReference type="Gene3D" id="1.10.3230.30">
    <property type="entry name" value="Phage gp6-like head-tail connector protein"/>
    <property type="match status" value="1"/>
</dbReference>
<sequence>MNLVRVGAARSEIVPLSVVKQHLRVDGDDEDGYLDSLIRGAVAHLDGPRGVLGRCIQQQAWALDLPDGWADSIRLPLPTVEDISAVTIDGDGVEAPLPIIQRSCGVWTFAQPVEPSILPVRVSFVAGVPDDILPALRQAVLLIVGNWYLNREEVAAAASATALPLSAQRILAPLKIRWV</sequence>
<comment type="caution">
    <text evidence="1">The sequence shown here is derived from an EMBL/GenBank/DDBJ whole genome shotgun (WGS) entry which is preliminary data.</text>
</comment>
<name>A0A832QYL4_9RHOB</name>
<dbReference type="NCBIfam" id="TIGR01560">
    <property type="entry name" value="put_DNA_pack"/>
    <property type="match status" value="1"/>
</dbReference>
<protein>
    <recommendedName>
        <fullName evidence="3">Phage gp6-like head-tail connector protein</fullName>
    </recommendedName>
</protein>
<dbReference type="NCBIfam" id="TIGR02215">
    <property type="entry name" value="phage_chp_gp8"/>
    <property type="match status" value="1"/>
</dbReference>